<comment type="caution">
    <text evidence="1">The sequence shown here is derived from an EMBL/GenBank/DDBJ whole genome shotgun (WGS) entry which is preliminary data.</text>
</comment>
<sequence length="131" mass="14071">MPRSLFPRLPLLALWLVGGGLPAWSAMLTPPATNAPLTIDRMPFGSGEQSKAGEDIAQPVGNYGVWHVPQYLPGYPTSATIWPRAVIVKCRSQHCQGYVITPEMGPGEYLFFIPSEDEAGPASHPGNAATQ</sequence>
<name>A0ABW5UNP4_9BURK</name>
<dbReference type="Proteomes" id="UP001597463">
    <property type="component" value="Unassembled WGS sequence"/>
</dbReference>
<evidence type="ECO:0000313" key="1">
    <source>
        <dbReference type="EMBL" id="MFD2755247.1"/>
    </source>
</evidence>
<accession>A0ABW5UNP4</accession>
<keyword evidence="2" id="KW-1185">Reference proteome</keyword>
<proteinExistence type="predicted"/>
<gene>
    <name evidence="1" type="ORF">ACFSW6_14205</name>
</gene>
<organism evidence="1 2">
    <name type="scientific">Comamonas terrae</name>
    <dbReference type="NCBI Taxonomy" id="673548"/>
    <lineage>
        <taxon>Bacteria</taxon>
        <taxon>Pseudomonadati</taxon>
        <taxon>Pseudomonadota</taxon>
        <taxon>Betaproteobacteria</taxon>
        <taxon>Burkholderiales</taxon>
        <taxon>Comamonadaceae</taxon>
        <taxon>Comamonas</taxon>
    </lineage>
</organism>
<reference evidence="2" key="1">
    <citation type="journal article" date="2019" name="Int. J. Syst. Evol. Microbiol.">
        <title>The Global Catalogue of Microorganisms (GCM) 10K type strain sequencing project: providing services to taxonomists for standard genome sequencing and annotation.</title>
        <authorList>
            <consortium name="The Broad Institute Genomics Platform"/>
            <consortium name="The Broad Institute Genome Sequencing Center for Infectious Disease"/>
            <person name="Wu L."/>
            <person name="Ma J."/>
        </authorList>
    </citation>
    <scope>NUCLEOTIDE SEQUENCE [LARGE SCALE GENOMIC DNA]</scope>
    <source>
        <strain evidence="2">TISTR 1906</strain>
    </source>
</reference>
<evidence type="ECO:0000313" key="2">
    <source>
        <dbReference type="Proteomes" id="UP001597463"/>
    </source>
</evidence>
<dbReference type="EMBL" id="JBHUMV010000006">
    <property type="protein sequence ID" value="MFD2755247.1"/>
    <property type="molecule type" value="Genomic_DNA"/>
</dbReference>
<protein>
    <submittedName>
        <fullName evidence="1">Uncharacterized protein</fullName>
    </submittedName>
</protein>
<dbReference type="RefSeq" id="WP_157081996.1">
    <property type="nucleotide sequence ID" value="NZ_BCNT01000008.1"/>
</dbReference>